<evidence type="ECO:0000313" key="14">
    <source>
        <dbReference type="EMBL" id="CAG9116700.1"/>
    </source>
</evidence>
<evidence type="ECO:0000256" key="7">
    <source>
        <dbReference type="ARBA" id="ARBA00022824"/>
    </source>
</evidence>
<evidence type="ECO:0000313" key="16">
    <source>
        <dbReference type="Proteomes" id="UP000659654"/>
    </source>
</evidence>
<dbReference type="GO" id="GO:0006659">
    <property type="term" value="P:phosphatidylserine biosynthetic process"/>
    <property type="evidence" value="ECO:0007669"/>
    <property type="project" value="UniProtKB-UniRule"/>
</dbReference>
<dbReference type="WBParaSite" id="BXY_0777400.1">
    <property type="protein sequence ID" value="BXY_0777400.1"/>
    <property type="gene ID" value="BXY_0777400"/>
</dbReference>
<dbReference type="AlphaFoldDB" id="A0A1I7S442"/>
<feature type="transmembrane region" description="Helical" evidence="12">
    <location>
        <begin position="305"/>
        <end position="327"/>
    </location>
</feature>
<name>A0A1I7S442_BURXY</name>
<sequence length="439" mass="50999">MHEDQDNYGLINERVVDQITIHSLYRPHSLSLLLGVALYSFYNAFVLEDSPSDQNIFAGLKATIILFLFLSALVSPNGPFIRPHPILWRIVFGISVLYALLLQFTLFQNYDDIKSALTWLDPEGLSQKKLEEQSYAEACWDISWTRILDSLDIFVIAHFVGWVMKALLIRHTIICWYISILWELTELFFGHLLPNFRECWWDAIVLDILLCNGLGIYCGIKLCKFLEFHEFHWESIKEIQTASGKVRRAVLQFTPESWIRVDWFNNRSLRRCFAIFLFILVWLLTELNTFFLKHIFAIETKHPLVTWRLVLVCFISAPTIRQYYLFATDPRITRLGMQSWIYAAVCLLELAICVKFGRKSLPPLQTNAIILWIIVVIVGTVVCVWISVKWATNGSDKTHSVKICGETRRLYKCSSTDNISRIESHGKLIKNEENSEYEG</sequence>
<keyword evidence="6 12" id="KW-0812">Transmembrane</keyword>
<proteinExistence type="inferred from homology"/>
<dbReference type="Proteomes" id="UP000095284">
    <property type="component" value="Unplaced"/>
</dbReference>
<dbReference type="Pfam" id="PF03034">
    <property type="entry name" value="PSS"/>
    <property type="match status" value="1"/>
</dbReference>
<gene>
    <name evidence="13" type="ORF">BXYJ_LOCUS9574</name>
</gene>
<dbReference type="EMBL" id="CAJFCV020000004">
    <property type="protein sequence ID" value="CAG9116700.1"/>
    <property type="molecule type" value="Genomic_DNA"/>
</dbReference>
<dbReference type="Proteomes" id="UP000659654">
    <property type="component" value="Unassembled WGS sequence"/>
</dbReference>
<evidence type="ECO:0000313" key="15">
    <source>
        <dbReference type="Proteomes" id="UP000095284"/>
    </source>
</evidence>
<comment type="pathway">
    <text evidence="2 12">Phospholipid metabolism; phosphatidylserine biosynthesis.</text>
</comment>
<keyword evidence="8 12" id="KW-1133">Transmembrane helix</keyword>
<keyword evidence="12" id="KW-0594">Phospholipid biosynthesis</keyword>
<dbReference type="Proteomes" id="UP000582659">
    <property type="component" value="Unassembled WGS sequence"/>
</dbReference>
<reference evidence="17" key="1">
    <citation type="submission" date="2016-11" db="UniProtKB">
        <authorList>
            <consortium name="WormBaseParasite"/>
        </authorList>
    </citation>
    <scope>IDENTIFICATION</scope>
</reference>
<dbReference type="PANTHER" id="PTHR15362:SF15">
    <property type="entry name" value="PHOSPHATIDYLSERINE SYNTHASE 1"/>
    <property type="match status" value="1"/>
</dbReference>
<feature type="transmembrane region" description="Helical" evidence="12">
    <location>
        <begin position="56"/>
        <end position="74"/>
    </location>
</feature>
<keyword evidence="5 12" id="KW-0808">Transferase</keyword>
<feature type="transmembrane region" description="Helical" evidence="12">
    <location>
        <begin position="339"/>
        <end position="357"/>
    </location>
</feature>
<feature type="transmembrane region" description="Helical" evidence="12">
    <location>
        <begin position="86"/>
        <end position="107"/>
    </location>
</feature>
<keyword evidence="11 12" id="KW-1208">Phospholipid metabolism</keyword>
<evidence type="ECO:0000313" key="13">
    <source>
        <dbReference type="EMBL" id="CAD5227029.1"/>
    </source>
</evidence>
<dbReference type="GO" id="GO:0005789">
    <property type="term" value="C:endoplasmic reticulum membrane"/>
    <property type="evidence" value="ECO:0007669"/>
    <property type="project" value="UniProtKB-SubCell"/>
</dbReference>
<evidence type="ECO:0000256" key="8">
    <source>
        <dbReference type="ARBA" id="ARBA00022989"/>
    </source>
</evidence>
<dbReference type="SMR" id="A0A1I7S442"/>
<dbReference type="eggNOG" id="KOG2735">
    <property type="taxonomic scope" value="Eukaryota"/>
</dbReference>
<evidence type="ECO:0000256" key="9">
    <source>
        <dbReference type="ARBA" id="ARBA00023098"/>
    </source>
</evidence>
<dbReference type="GO" id="GO:0106245">
    <property type="term" value="F:L-serine-phosphatidylethanolamine phosphatidyltransferase activity"/>
    <property type="evidence" value="ECO:0007669"/>
    <property type="project" value="UniProtKB-UniRule"/>
</dbReference>
<organism evidence="15 17">
    <name type="scientific">Bursaphelenchus xylophilus</name>
    <name type="common">Pinewood nematode worm</name>
    <name type="synonym">Aphelenchoides xylophilus</name>
    <dbReference type="NCBI Taxonomy" id="6326"/>
    <lineage>
        <taxon>Eukaryota</taxon>
        <taxon>Metazoa</taxon>
        <taxon>Ecdysozoa</taxon>
        <taxon>Nematoda</taxon>
        <taxon>Chromadorea</taxon>
        <taxon>Rhabditida</taxon>
        <taxon>Tylenchina</taxon>
        <taxon>Tylenchomorpha</taxon>
        <taxon>Aphelenchoidea</taxon>
        <taxon>Aphelenchoididae</taxon>
        <taxon>Bursaphelenchus</taxon>
    </lineage>
</organism>
<evidence type="ECO:0000256" key="10">
    <source>
        <dbReference type="ARBA" id="ARBA00023136"/>
    </source>
</evidence>
<comment type="catalytic activity">
    <reaction evidence="12">
        <text>a 1,2-diacyl-sn-glycero-3-phosphoethanolamine + L-serine = a 1,2-diacyl-sn-glycero-3-phospho-L-serine + ethanolamine</text>
        <dbReference type="Rhea" id="RHEA:27606"/>
        <dbReference type="ChEBI" id="CHEBI:33384"/>
        <dbReference type="ChEBI" id="CHEBI:57262"/>
        <dbReference type="ChEBI" id="CHEBI:57603"/>
        <dbReference type="ChEBI" id="CHEBI:64612"/>
        <dbReference type="EC" id="2.7.8.29"/>
    </reaction>
</comment>
<evidence type="ECO:0000256" key="4">
    <source>
        <dbReference type="ARBA" id="ARBA00008671"/>
    </source>
</evidence>
<evidence type="ECO:0000256" key="2">
    <source>
        <dbReference type="ARBA" id="ARBA00004916"/>
    </source>
</evidence>
<evidence type="ECO:0000256" key="1">
    <source>
        <dbReference type="ARBA" id="ARBA00004477"/>
    </source>
</evidence>
<feature type="transmembrane region" description="Helical" evidence="12">
    <location>
        <begin position="369"/>
        <end position="388"/>
    </location>
</feature>
<feature type="transmembrane region" description="Helical" evidence="12">
    <location>
        <begin position="153"/>
        <end position="180"/>
    </location>
</feature>
<dbReference type="UniPathway" id="UPA00948"/>
<keyword evidence="12" id="KW-0444">Lipid biosynthesis</keyword>
<keyword evidence="16" id="KW-1185">Reference proteome</keyword>
<comment type="function">
    <text evidence="12">Catalyzes a base-exchange reaction in which the polar head group of phosphatidylethanolamine (PE) is replaced by L-serine.</text>
</comment>
<dbReference type="PANTHER" id="PTHR15362">
    <property type="entry name" value="PHOSPHATIDYLINOSITOL SYNTHASE"/>
    <property type="match status" value="1"/>
</dbReference>
<evidence type="ECO:0000256" key="11">
    <source>
        <dbReference type="ARBA" id="ARBA00023264"/>
    </source>
</evidence>
<comment type="similarity">
    <text evidence="4 12">Belongs to the phosphatidyl serine synthase family.</text>
</comment>
<evidence type="ECO:0000256" key="12">
    <source>
        <dbReference type="RuleBase" id="RU368094"/>
    </source>
</evidence>
<accession>A0A1I7S442</accession>
<evidence type="ECO:0000256" key="5">
    <source>
        <dbReference type="ARBA" id="ARBA00022679"/>
    </source>
</evidence>
<keyword evidence="10 12" id="KW-0472">Membrane</keyword>
<protein>
    <recommendedName>
        <fullName evidence="12">Phosphatidylserine synthase</fullName>
        <ecNumber evidence="12">2.7.8.29</ecNumber>
    </recommendedName>
    <alternativeName>
        <fullName evidence="12">Serine-exchange enzyme</fullName>
    </alternativeName>
</protein>
<comment type="subcellular location">
    <subcellularLocation>
        <location evidence="1 12">Endoplasmic reticulum membrane</location>
        <topology evidence="1 12">Multi-pass membrane protein</topology>
    </subcellularLocation>
</comment>
<dbReference type="InterPro" id="IPR004277">
    <property type="entry name" value="PSS"/>
</dbReference>
<feature type="transmembrane region" description="Helical" evidence="12">
    <location>
        <begin position="268"/>
        <end position="285"/>
    </location>
</feature>
<comment type="pathway">
    <text evidence="3">Lipid metabolism.</text>
</comment>
<keyword evidence="9 12" id="KW-0443">Lipid metabolism</keyword>
<feature type="transmembrane region" description="Helical" evidence="12">
    <location>
        <begin position="30"/>
        <end position="47"/>
    </location>
</feature>
<keyword evidence="7 12" id="KW-0256">Endoplasmic reticulum</keyword>
<evidence type="ECO:0000256" key="6">
    <source>
        <dbReference type="ARBA" id="ARBA00022692"/>
    </source>
</evidence>
<dbReference type="EMBL" id="CAJFDI010000004">
    <property type="protein sequence ID" value="CAD5227029.1"/>
    <property type="molecule type" value="Genomic_DNA"/>
</dbReference>
<dbReference type="OrthoDB" id="10265393at2759"/>
<evidence type="ECO:0000313" key="17">
    <source>
        <dbReference type="WBParaSite" id="BXY_0777400.1"/>
    </source>
</evidence>
<reference evidence="14" key="2">
    <citation type="submission" date="2020-08" db="EMBL/GenBank/DDBJ databases">
        <authorList>
            <person name="Kikuchi T."/>
        </authorList>
    </citation>
    <scope>NUCLEOTIDE SEQUENCE</scope>
    <source>
        <strain evidence="13">Ka4C1</strain>
    </source>
</reference>
<dbReference type="EC" id="2.7.8.29" evidence="12"/>
<evidence type="ECO:0000256" key="3">
    <source>
        <dbReference type="ARBA" id="ARBA00005189"/>
    </source>
</evidence>